<evidence type="ECO:0000259" key="2">
    <source>
        <dbReference type="Pfam" id="PF01494"/>
    </source>
</evidence>
<name>A0A8E2B2V5_9PSEU</name>
<evidence type="ECO:0000313" key="3">
    <source>
        <dbReference type="EMBL" id="MBB2500311.1"/>
    </source>
</evidence>
<keyword evidence="3" id="KW-0560">Oxidoreductase</keyword>
<reference evidence="3 4" key="1">
    <citation type="submission" date="2020-08" db="EMBL/GenBank/DDBJ databases">
        <title>Amycolatopsis echigonensis JCM 21831.</title>
        <authorList>
            <person name="Tedsree N."/>
            <person name="Kuncharoen N."/>
            <person name="Likhitwitayawuid K."/>
            <person name="Tanasupawat S."/>
        </authorList>
    </citation>
    <scope>NUCLEOTIDE SEQUENCE [LARGE SCALE GENOMIC DNA]</scope>
    <source>
        <strain evidence="3 4">JCM 21831</strain>
    </source>
</reference>
<evidence type="ECO:0000256" key="1">
    <source>
        <dbReference type="SAM" id="MobiDB-lite"/>
    </source>
</evidence>
<protein>
    <submittedName>
        <fullName evidence="3">FAD-dependent monooxygenase</fullName>
    </submittedName>
</protein>
<dbReference type="GO" id="GO:0004497">
    <property type="term" value="F:monooxygenase activity"/>
    <property type="evidence" value="ECO:0007669"/>
    <property type="project" value="UniProtKB-KW"/>
</dbReference>
<dbReference type="InterPro" id="IPR036188">
    <property type="entry name" value="FAD/NAD-bd_sf"/>
</dbReference>
<sequence>MPVRRPHRTAAVLRRRTPRRHRASTSEPDGFLGPHVESESTSVPIEPWPTTSVTLLGDAIHAMSPAVGVGANTAPRDADPLPARREYEAAMIRYGFDAVRTSAKSGATRMGQPPLTQA</sequence>
<feature type="domain" description="FAD-binding" evidence="2">
    <location>
        <begin position="45"/>
        <end position="78"/>
    </location>
</feature>
<dbReference type="EMBL" id="JACJHR010000017">
    <property type="protein sequence ID" value="MBB2500311.1"/>
    <property type="molecule type" value="Genomic_DNA"/>
</dbReference>
<comment type="caution">
    <text evidence="3">The sequence shown here is derived from an EMBL/GenBank/DDBJ whole genome shotgun (WGS) entry which is preliminary data.</text>
</comment>
<dbReference type="Proteomes" id="UP000550260">
    <property type="component" value="Unassembled WGS sequence"/>
</dbReference>
<proteinExistence type="predicted"/>
<dbReference type="InterPro" id="IPR002938">
    <property type="entry name" value="FAD-bd"/>
</dbReference>
<keyword evidence="3" id="KW-0503">Monooxygenase</keyword>
<dbReference type="SUPFAM" id="SSF51905">
    <property type="entry name" value="FAD/NAD(P)-binding domain"/>
    <property type="match status" value="1"/>
</dbReference>
<gene>
    <name evidence="3" type="ORF">H5411_14400</name>
</gene>
<accession>A0A8E2B2V5</accession>
<dbReference type="Gene3D" id="3.50.50.60">
    <property type="entry name" value="FAD/NAD(P)-binding domain"/>
    <property type="match status" value="1"/>
</dbReference>
<feature type="compositionally biased region" description="Basic residues" evidence="1">
    <location>
        <begin position="1"/>
        <end position="23"/>
    </location>
</feature>
<evidence type="ECO:0000313" key="4">
    <source>
        <dbReference type="Proteomes" id="UP000550260"/>
    </source>
</evidence>
<feature type="region of interest" description="Disordered" evidence="1">
    <location>
        <begin position="1"/>
        <end position="49"/>
    </location>
</feature>
<feature type="compositionally biased region" description="Polar residues" evidence="1">
    <location>
        <begin position="39"/>
        <end position="49"/>
    </location>
</feature>
<dbReference type="Pfam" id="PF01494">
    <property type="entry name" value="FAD_binding_3"/>
    <property type="match status" value="1"/>
</dbReference>
<dbReference type="GO" id="GO:0071949">
    <property type="term" value="F:FAD binding"/>
    <property type="evidence" value="ECO:0007669"/>
    <property type="project" value="InterPro"/>
</dbReference>
<dbReference type="AlphaFoldDB" id="A0A8E2B2V5"/>
<organism evidence="3 4">
    <name type="scientific">Amycolatopsis echigonensis</name>
    <dbReference type="NCBI Taxonomy" id="2576905"/>
    <lineage>
        <taxon>Bacteria</taxon>
        <taxon>Bacillati</taxon>
        <taxon>Actinomycetota</taxon>
        <taxon>Actinomycetes</taxon>
        <taxon>Pseudonocardiales</taxon>
        <taxon>Pseudonocardiaceae</taxon>
        <taxon>Amycolatopsis</taxon>
    </lineage>
</organism>